<evidence type="ECO:0000313" key="7">
    <source>
        <dbReference type="EMBL" id="SHF19754.1"/>
    </source>
</evidence>
<dbReference type="InterPro" id="IPR051816">
    <property type="entry name" value="Glycosyl_Hydrolase_31"/>
</dbReference>
<protein>
    <submittedName>
        <fullName evidence="7">Galactose mutarotase-like</fullName>
    </submittedName>
</protein>
<dbReference type="STRING" id="1121256.SAMN02746089_01464"/>
<dbReference type="Pfam" id="PF21365">
    <property type="entry name" value="Glyco_hydro_31_3rd"/>
    <property type="match status" value="1"/>
</dbReference>
<organism evidence="7 8">
    <name type="scientific">Caldanaerobius fijiensis DSM 17918</name>
    <dbReference type="NCBI Taxonomy" id="1121256"/>
    <lineage>
        <taxon>Bacteria</taxon>
        <taxon>Bacillati</taxon>
        <taxon>Bacillota</taxon>
        <taxon>Clostridia</taxon>
        <taxon>Thermoanaerobacterales</taxon>
        <taxon>Thermoanaerobacteraceae</taxon>
        <taxon>Caldanaerobius</taxon>
    </lineage>
</organism>
<proteinExistence type="inferred from homology"/>
<evidence type="ECO:0000259" key="6">
    <source>
        <dbReference type="Pfam" id="PF21365"/>
    </source>
</evidence>
<evidence type="ECO:0000313" key="8">
    <source>
        <dbReference type="Proteomes" id="UP000184088"/>
    </source>
</evidence>
<dbReference type="InterPro" id="IPR033403">
    <property type="entry name" value="DUF5110"/>
</dbReference>
<dbReference type="CDD" id="cd14752">
    <property type="entry name" value="GH31_N"/>
    <property type="match status" value="1"/>
</dbReference>
<evidence type="ECO:0000259" key="5">
    <source>
        <dbReference type="Pfam" id="PF17137"/>
    </source>
</evidence>
<dbReference type="Pfam" id="PF01055">
    <property type="entry name" value="Glyco_hydro_31_2nd"/>
    <property type="match status" value="1"/>
</dbReference>
<evidence type="ECO:0000256" key="1">
    <source>
        <dbReference type="ARBA" id="ARBA00007806"/>
    </source>
</evidence>
<dbReference type="SUPFAM" id="SSF74650">
    <property type="entry name" value="Galactose mutarotase-like"/>
    <property type="match status" value="1"/>
</dbReference>
<dbReference type="PANTHER" id="PTHR43863">
    <property type="entry name" value="HYDROLASE, PUTATIVE (AFU_ORTHOLOGUE AFUA_1G03140)-RELATED"/>
    <property type="match status" value="1"/>
</dbReference>
<dbReference type="Proteomes" id="UP000184088">
    <property type="component" value="Unassembled WGS sequence"/>
</dbReference>
<dbReference type="OrthoDB" id="176168at2"/>
<keyword evidence="2" id="KW-0326">Glycosidase</keyword>
<feature type="domain" description="Glycoside hydrolase family 31 N-terminal" evidence="4">
    <location>
        <begin position="26"/>
        <end position="183"/>
    </location>
</feature>
<dbReference type="Pfam" id="PF17137">
    <property type="entry name" value="DUF5110"/>
    <property type="match status" value="1"/>
</dbReference>
<accession>A0A1M4ZP24</accession>
<feature type="domain" description="Glycosyl hydrolase family 31 C-terminal" evidence="6">
    <location>
        <begin position="563"/>
        <end position="649"/>
    </location>
</feature>
<name>A0A1M4ZP24_9THEO</name>
<evidence type="ECO:0000259" key="3">
    <source>
        <dbReference type="Pfam" id="PF01055"/>
    </source>
</evidence>
<dbReference type="AlphaFoldDB" id="A0A1M4ZP24"/>
<dbReference type="Pfam" id="PF13802">
    <property type="entry name" value="Gal_mutarotas_2"/>
    <property type="match status" value="1"/>
</dbReference>
<dbReference type="GO" id="GO:0030246">
    <property type="term" value="F:carbohydrate binding"/>
    <property type="evidence" value="ECO:0007669"/>
    <property type="project" value="InterPro"/>
</dbReference>
<feature type="domain" description="DUF5110" evidence="5">
    <location>
        <begin position="666"/>
        <end position="734"/>
    </location>
</feature>
<keyword evidence="8" id="KW-1185">Reference proteome</keyword>
<reference evidence="7 8" key="1">
    <citation type="submission" date="2016-11" db="EMBL/GenBank/DDBJ databases">
        <authorList>
            <person name="Jaros S."/>
            <person name="Januszkiewicz K."/>
            <person name="Wedrychowicz H."/>
        </authorList>
    </citation>
    <scope>NUCLEOTIDE SEQUENCE [LARGE SCALE GENOMIC DNA]</scope>
    <source>
        <strain evidence="7 8">DSM 17918</strain>
    </source>
</reference>
<evidence type="ECO:0000259" key="4">
    <source>
        <dbReference type="Pfam" id="PF13802"/>
    </source>
</evidence>
<dbReference type="GO" id="GO:0004553">
    <property type="term" value="F:hydrolase activity, hydrolyzing O-glycosyl compounds"/>
    <property type="evidence" value="ECO:0007669"/>
    <property type="project" value="InterPro"/>
</dbReference>
<dbReference type="EMBL" id="FQVH01000014">
    <property type="protein sequence ID" value="SHF19754.1"/>
    <property type="molecule type" value="Genomic_DNA"/>
</dbReference>
<feature type="domain" description="Glycoside hydrolase family 31 TIM barrel" evidence="3">
    <location>
        <begin position="252"/>
        <end position="554"/>
    </location>
</feature>
<dbReference type="GO" id="GO:0005975">
    <property type="term" value="P:carbohydrate metabolic process"/>
    <property type="evidence" value="ECO:0007669"/>
    <property type="project" value="InterPro"/>
</dbReference>
<dbReference type="PANTHER" id="PTHR43863:SF2">
    <property type="entry name" value="MALTASE-GLUCOAMYLASE"/>
    <property type="match status" value="1"/>
</dbReference>
<keyword evidence="2" id="KW-0378">Hydrolase</keyword>
<gene>
    <name evidence="7" type="ORF">SAMN02746089_01464</name>
</gene>
<comment type="similarity">
    <text evidence="1 2">Belongs to the glycosyl hydrolase 31 family.</text>
</comment>
<dbReference type="RefSeq" id="WP_073343408.1">
    <property type="nucleotide sequence ID" value="NZ_FQVH01000014.1"/>
</dbReference>
<dbReference type="InterPro" id="IPR011013">
    <property type="entry name" value="Gal_mutarotase_sf_dom"/>
</dbReference>
<dbReference type="SUPFAM" id="SSF51011">
    <property type="entry name" value="Glycosyl hydrolase domain"/>
    <property type="match status" value="1"/>
</dbReference>
<dbReference type="InterPro" id="IPR017853">
    <property type="entry name" value="GH"/>
</dbReference>
<dbReference type="InterPro" id="IPR048395">
    <property type="entry name" value="Glyco_hydro_31_C"/>
</dbReference>
<dbReference type="InterPro" id="IPR013780">
    <property type="entry name" value="Glyco_hydro_b"/>
</dbReference>
<dbReference type="SUPFAM" id="SSF51445">
    <property type="entry name" value="(Trans)glycosidases"/>
    <property type="match status" value="1"/>
</dbReference>
<dbReference type="Gene3D" id="3.20.20.80">
    <property type="entry name" value="Glycosidases"/>
    <property type="match status" value="1"/>
</dbReference>
<dbReference type="InterPro" id="IPR025887">
    <property type="entry name" value="Glyco_hydro_31_N_dom"/>
</dbReference>
<dbReference type="Gene3D" id="2.60.40.1180">
    <property type="entry name" value="Golgi alpha-mannosidase II"/>
    <property type="match status" value="2"/>
</dbReference>
<evidence type="ECO:0000256" key="2">
    <source>
        <dbReference type="RuleBase" id="RU361185"/>
    </source>
</evidence>
<sequence>MDIGIMKSWIEGKNVLTLIPQSGGLLEISFADDDILRIRYTDKDIFQPDEAFILNGEPDKKSFTLEKSDNRFKLSSEKITVEVTLDPFTFKIKDMYGNELLSSTSNFLTSDGIRKIVRFNLRPTERIYGLGQDPMANLNQRNRERRMWQQWGHGRRSGNGGIPFMMSSEGYAVLLNSPWPSRFAVGEAEIAERDELADSWAPAPWPWEKIQETAPDKTMILLDGGDLDLFIICRPRLDDLLKGYAQLTGYAPMLPKWALGFMQCKNRYRSQQELLSIARTFRERKIPCDVLIIDWLWFKEFGDLEWFKKDWPDPEGMLKQLADMGFKVLQAQHPFVEKNSLKYEKFKEAGFLNDVPEGARPTFDHTNPEARKAWWNEIKRLYQQGIRGYWTDMGEIEQHLPGTMSFLGPREKVHNIYSLMWTKGLYEGQRSDFNERVFSLPRTVYAGIQKYGAGMWSGDIDASWEVLKDQVVIGQGVCLSGQQYWTTDVGGFFTGKEFTPELYIRWFEWGAFCPLFRTHGTRPGNEPWSFGEHVEKICTDYIKLRYRLMPYIYSCARKVTEEGRPIMRAMCMDFPDDPKAVEMTHQFMFGPSILVSPVLERGARKWEVYLPEGQWYDFWSGKLYQGKTTVTVPAPLDVIPLFVKSGSIIPMESAKQHVGEGNTNKLILHIYPGPSAEFELYEDDGKTYDYEKGQYAKTTIKCEKDDEIKITIMPAKGSYKGMKDIRDYEIILHHSNKPLKVEVNDLSVDTWDYCEEDMTLKIQVGSVSVYEGLNVRVIPSDTQAIPSMGKQDVKISADIDTTEDGVAMVTLAMYDIHSNTEHSYKVELTEPYGWTVIKGEKSVEDNFAGFAEAKWYLKAVVDALPLISRGSLNIEIDGKAASIPLNIGSGYATRWSVVGSFDNIEDKGLDITYEVESNPDAPFYTYKDRHLAWQRLDGEFNCFGYVDLRKCGTNVSNGITEGVAYAKCKIWSPKAQKGYIQISSEKGVKVWLNGKEVLSSKDILINEVSNPVELDQGWNTVMIKCSLYAEKPYSGREFGFNFRIIDEDGQIMEDLLYKA</sequence>
<dbReference type="InterPro" id="IPR000322">
    <property type="entry name" value="Glyco_hydro_31_TIM"/>
</dbReference>
<dbReference type="Gene3D" id="2.60.40.1760">
    <property type="entry name" value="glycosyl hydrolase (family 31)"/>
    <property type="match status" value="1"/>
</dbReference>